<feature type="compositionally biased region" description="Low complexity" evidence="1">
    <location>
        <begin position="415"/>
        <end position="432"/>
    </location>
</feature>
<evidence type="ECO:0000256" key="2">
    <source>
        <dbReference type="SAM" id="SignalP"/>
    </source>
</evidence>
<feature type="signal peptide" evidence="2">
    <location>
        <begin position="1"/>
        <end position="30"/>
    </location>
</feature>
<protein>
    <recommendedName>
        <fullName evidence="7">SGNH hydrolase-type esterase domain-containing protein</fullName>
    </recommendedName>
</protein>
<feature type="chain" id="PRO_5046223095" description="SGNH hydrolase-type esterase domain-containing protein" evidence="2">
    <location>
        <begin position="31"/>
        <end position="1314"/>
    </location>
</feature>
<organism evidence="5 6">
    <name type="scientific">Streptomyces siamensis</name>
    <dbReference type="NCBI Taxonomy" id="1274986"/>
    <lineage>
        <taxon>Bacteria</taxon>
        <taxon>Bacillati</taxon>
        <taxon>Actinomycetota</taxon>
        <taxon>Actinomycetes</taxon>
        <taxon>Kitasatosporales</taxon>
        <taxon>Streptomycetaceae</taxon>
        <taxon>Streptomyces</taxon>
    </lineage>
</organism>
<dbReference type="CDD" id="cd01823">
    <property type="entry name" value="SEST_like"/>
    <property type="match status" value="1"/>
</dbReference>
<feature type="region of interest" description="Disordered" evidence="1">
    <location>
        <begin position="33"/>
        <end position="80"/>
    </location>
</feature>
<feature type="domain" description="SGNH hydrolase-type esterase" evidence="3">
    <location>
        <begin position="1011"/>
        <end position="1297"/>
    </location>
</feature>
<name>A0ABP9IV18_9ACTN</name>
<dbReference type="InterPro" id="IPR036514">
    <property type="entry name" value="SGNH_hydro_sf"/>
</dbReference>
<dbReference type="PANTHER" id="PTHR37981:SF1">
    <property type="entry name" value="SGNH HYDROLASE-TYPE ESTERASE DOMAIN-CONTAINING PROTEIN"/>
    <property type="match status" value="1"/>
</dbReference>
<evidence type="ECO:0008006" key="7">
    <source>
        <dbReference type="Google" id="ProtNLM"/>
    </source>
</evidence>
<dbReference type="RefSeq" id="WP_345647339.1">
    <property type="nucleotide sequence ID" value="NZ_BAABKB010000008.1"/>
</dbReference>
<dbReference type="Gene3D" id="3.40.50.1110">
    <property type="entry name" value="SGNH hydrolase"/>
    <property type="match status" value="1"/>
</dbReference>
<accession>A0ABP9IV18</accession>
<evidence type="ECO:0000256" key="1">
    <source>
        <dbReference type="SAM" id="MobiDB-lite"/>
    </source>
</evidence>
<feature type="region of interest" description="Disordered" evidence="1">
    <location>
        <begin position="386"/>
        <end position="454"/>
    </location>
</feature>
<dbReference type="Proteomes" id="UP001501759">
    <property type="component" value="Unassembled WGS sequence"/>
</dbReference>
<evidence type="ECO:0000259" key="4">
    <source>
        <dbReference type="Pfam" id="PF25275"/>
    </source>
</evidence>
<dbReference type="InterPro" id="IPR013830">
    <property type="entry name" value="SGNH_hydro"/>
</dbReference>
<dbReference type="EMBL" id="BAABKB010000008">
    <property type="protein sequence ID" value="GAA5009400.1"/>
    <property type="molecule type" value="Genomic_DNA"/>
</dbReference>
<sequence length="1314" mass="139094">MKLRTARKRWAVVLTSALTVGMLPSAYALAAPQAPGDGGASVGKAPNTAARTAGAEADPSGPSKVADPDRTLPKGWRTSDDRAVTVAGDARGLHVLVADSADAYRWQEAATLREDGFDADAWIGNVCVTGSGKRAVVAYAPRTFTNTPALFDRGAFAAVVDLRTHKVTKLPQQVSLAYFNPGCGTGETAVLTQSADEEVGKTRLLRLNTVTGKVSGTVTVRGEATSAIPVGDATVAALGNRLTRITGSGSTELIGRTSGPAFRLHPDADGGVGFLDRRGNDVAVRRAAGGKVTELAHGTLGKVGLSAGTGGRLFLTGKPQGVAQLPSGIRRLEADAGTEVSSHGRLVIERAVSKGLRSHVTSPLAATGDDGPLPFTVEARVPATGKKVDFTVPPDTTTGAGQHSPALRTATAGGSSKQALAATAAASSNTTSDPERTCSVPRNDESQQALQPTPNQVEWAVDMAIRGNLTSGYITQGGWRSADGLGSSVSPSTMFPVPALKGAASGSRIPAQVLLGILAQESNLWQASYHALPGQTGNALIGNFYGTNIYPGTTGYDPTKIWSIDWAKADCGYGIGQQTDGMSVATRQQPGKPGALPADQQRAIALDYAANIAVAAQTLANKWNELHTDGQTIKINDDDPKYIENWFAAAWNYNLGYNTPDSSGKWGLGWLNNPANPKYPADRFAFLDNNHYADAAQPQKWPYPEKVMGWAAFPIDTGRSYSDAGVQDSGNTHGFQAAWWGNAGARTRVKPSLDTFCNGSNGCDSGNPPQCTTEDCYKQYWYHANASWKTTCSLECGNETLTYKTLRAELGRGNSGQPNCSTSGLPSGARIVDDVAAGVPTMRTDCSKTWSNAGTMSWDFADTPGTVTTYEGKEDFHQIGGGFGAHFWFAHTRNSANRITQMKVTGTWTLNQRLDQWARVMVHLPSTGSESQQARYDITLGDGTTRHRTINQVTSKNEWYPLGTYHFVNGSKPQSVSLSNAAGDGTADDDVAWDAVAFVPLSAKPTDFVVAMGDSFSSGEGAGSYAPESDMDYGKRTWNACHRSANAWSRKAVLPGRSSSIGALADANDPTLDYQFIACSGAYTDNALGKYSGGRDDQTAPWGWGNDGEFGEIPQLGSGVLSADTTLVTISIGGNDARFSPLAAACAATDCSDSGYTYKSDPKPLTEYEPEFIANSVGPWVSETLTEIRSQAPNAKIVLMGYPRLFSPTACAVEYNDREVAIFNSWADKLAAVMKQSATSFGDPKIVYTNPQYKFEGHAFCDGPHYINPIQMSPNGPGDFQEAAMPSRGSIHPNDLGTTAYAQVLEDALNGTLH</sequence>
<keyword evidence="2" id="KW-0732">Signal</keyword>
<dbReference type="InterPro" id="IPR037460">
    <property type="entry name" value="SEST-like"/>
</dbReference>
<evidence type="ECO:0000313" key="6">
    <source>
        <dbReference type="Proteomes" id="UP001501759"/>
    </source>
</evidence>
<gene>
    <name evidence="5" type="ORF">GCM10023335_28540</name>
</gene>
<feature type="domain" description="Golvesin/Xly CBD-like" evidence="4">
    <location>
        <begin position="900"/>
        <end position="999"/>
    </location>
</feature>
<dbReference type="Pfam" id="PF13472">
    <property type="entry name" value="Lipase_GDSL_2"/>
    <property type="match status" value="1"/>
</dbReference>
<evidence type="ECO:0000259" key="3">
    <source>
        <dbReference type="Pfam" id="PF13472"/>
    </source>
</evidence>
<comment type="caution">
    <text evidence="5">The sequence shown here is derived from an EMBL/GenBank/DDBJ whole genome shotgun (WGS) entry which is preliminary data.</text>
</comment>
<evidence type="ECO:0000313" key="5">
    <source>
        <dbReference type="EMBL" id="GAA5009400.1"/>
    </source>
</evidence>
<dbReference type="Pfam" id="PF25275">
    <property type="entry name" value="Golvesin_C"/>
    <property type="match status" value="1"/>
</dbReference>
<reference evidence="6" key="1">
    <citation type="journal article" date="2019" name="Int. J. Syst. Evol. Microbiol.">
        <title>The Global Catalogue of Microorganisms (GCM) 10K type strain sequencing project: providing services to taxonomists for standard genome sequencing and annotation.</title>
        <authorList>
            <consortium name="The Broad Institute Genomics Platform"/>
            <consortium name="The Broad Institute Genome Sequencing Center for Infectious Disease"/>
            <person name="Wu L."/>
            <person name="Ma J."/>
        </authorList>
    </citation>
    <scope>NUCLEOTIDE SEQUENCE [LARGE SCALE GENOMIC DNA]</scope>
    <source>
        <strain evidence="6">JCM 18409</strain>
    </source>
</reference>
<feature type="compositionally biased region" description="Basic and acidic residues" evidence="1">
    <location>
        <begin position="66"/>
        <end position="80"/>
    </location>
</feature>
<dbReference type="PANTHER" id="PTHR37981">
    <property type="entry name" value="LIPASE 2"/>
    <property type="match status" value="1"/>
</dbReference>
<proteinExistence type="predicted"/>
<dbReference type="SUPFAM" id="SSF52266">
    <property type="entry name" value="SGNH hydrolase"/>
    <property type="match status" value="1"/>
</dbReference>
<keyword evidence="6" id="KW-1185">Reference proteome</keyword>
<dbReference type="InterPro" id="IPR033803">
    <property type="entry name" value="CBD-like_Golvesin-Xly"/>
</dbReference>